<accession>A0A368RJX4</accession>
<dbReference type="EMBL" id="CM003533">
    <property type="protein sequence ID" value="RCV30364.1"/>
    <property type="molecule type" value="Genomic_DNA"/>
</dbReference>
<evidence type="ECO:0000313" key="1">
    <source>
        <dbReference type="EMBL" id="RCV30364.1"/>
    </source>
</evidence>
<sequence length="72" mass="8419">MILVLFETPSGFAISSMLEEDLKEPDALQMFTQDEVLTFVRDAEKYEARIHKGICLNVYNEMVKARKYIRMT</sequence>
<gene>
    <name evidence="1" type="ORF">SETIT_6G088500v2</name>
</gene>
<reference evidence="1" key="1">
    <citation type="journal article" date="2012" name="Nat. Biotechnol.">
        <title>Reference genome sequence of the model plant Setaria.</title>
        <authorList>
            <person name="Bennetzen J.L."/>
            <person name="Schmutz J."/>
            <person name="Wang H."/>
            <person name="Percifield R."/>
            <person name="Hawkins J."/>
            <person name="Pontaroli A.C."/>
            <person name="Estep M."/>
            <person name="Feng L."/>
            <person name="Vaughn J.N."/>
            <person name="Grimwood J."/>
            <person name="Jenkins J."/>
            <person name="Barry K."/>
            <person name="Lindquist E."/>
            <person name="Hellsten U."/>
            <person name="Deshpande S."/>
            <person name="Wang X."/>
            <person name="Wu X."/>
            <person name="Mitros T."/>
            <person name="Triplett J."/>
            <person name="Yang X."/>
            <person name="Ye C.Y."/>
            <person name="Mauro-Herrera M."/>
            <person name="Wang L."/>
            <person name="Li P."/>
            <person name="Sharma M."/>
            <person name="Sharma R."/>
            <person name="Ronald P.C."/>
            <person name="Panaud O."/>
            <person name="Kellogg E.A."/>
            <person name="Brutnell T.P."/>
            <person name="Doust A.N."/>
            <person name="Tuskan G.A."/>
            <person name="Rokhsar D."/>
            <person name="Devos K.M."/>
        </authorList>
    </citation>
    <scope>NUCLEOTIDE SEQUENCE [LARGE SCALE GENOMIC DNA]</scope>
    <source>
        <strain evidence="1">Yugu1</strain>
    </source>
</reference>
<dbReference type="AlphaFoldDB" id="A0A368RJX4"/>
<protein>
    <submittedName>
        <fullName evidence="1">Uncharacterized protein</fullName>
    </submittedName>
</protein>
<reference evidence="1" key="2">
    <citation type="submission" date="2015-07" db="EMBL/GenBank/DDBJ databases">
        <authorList>
            <person name="Noorani M."/>
        </authorList>
    </citation>
    <scope>NUCLEOTIDE SEQUENCE</scope>
    <source>
        <strain evidence="1">Yugu1</strain>
    </source>
</reference>
<name>A0A368RJX4_SETIT</name>
<proteinExistence type="predicted"/>
<organism evidence="1">
    <name type="scientific">Setaria italica</name>
    <name type="common">Foxtail millet</name>
    <name type="synonym">Panicum italicum</name>
    <dbReference type="NCBI Taxonomy" id="4555"/>
    <lineage>
        <taxon>Eukaryota</taxon>
        <taxon>Viridiplantae</taxon>
        <taxon>Streptophyta</taxon>
        <taxon>Embryophyta</taxon>
        <taxon>Tracheophyta</taxon>
        <taxon>Spermatophyta</taxon>
        <taxon>Magnoliopsida</taxon>
        <taxon>Liliopsida</taxon>
        <taxon>Poales</taxon>
        <taxon>Poaceae</taxon>
        <taxon>PACMAD clade</taxon>
        <taxon>Panicoideae</taxon>
        <taxon>Panicodae</taxon>
        <taxon>Paniceae</taxon>
        <taxon>Cenchrinae</taxon>
        <taxon>Setaria</taxon>
    </lineage>
</organism>